<name>A0AA39RCY3_ACESA</name>
<reference evidence="2" key="1">
    <citation type="journal article" date="2022" name="Plant J.">
        <title>Strategies of tolerance reflected in two North American maple genomes.</title>
        <authorList>
            <person name="McEvoy S.L."/>
            <person name="Sezen U.U."/>
            <person name="Trouern-Trend A."/>
            <person name="McMahon S.M."/>
            <person name="Schaberg P.G."/>
            <person name="Yang J."/>
            <person name="Wegrzyn J.L."/>
            <person name="Swenson N.G."/>
        </authorList>
    </citation>
    <scope>NUCLEOTIDE SEQUENCE</scope>
    <source>
        <strain evidence="2">NS2018</strain>
    </source>
</reference>
<accession>A0AA39RCY3</accession>
<reference evidence="2" key="2">
    <citation type="submission" date="2023-06" db="EMBL/GenBank/DDBJ databases">
        <authorList>
            <person name="Swenson N.G."/>
            <person name="Wegrzyn J.L."/>
            <person name="Mcevoy S.L."/>
        </authorList>
    </citation>
    <scope>NUCLEOTIDE SEQUENCE</scope>
    <source>
        <strain evidence="2">NS2018</strain>
        <tissue evidence="2">Leaf</tissue>
    </source>
</reference>
<gene>
    <name evidence="2" type="ORF">LWI29_017812</name>
</gene>
<evidence type="ECO:0000313" key="3">
    <source>
        <dbReference type="Proteomes" id="UP001168877"/>
    </source>
</evidence>
<dbReference type="EMBL" id="JAUESC010000388">
    <property type="protein sequence ID" value="KAK0571546.1"/>
    <property type="molecule type" value="Genomic_DNA"/>
</dbReference>
<keyword evidence="3" id="KW-1185">Reference proteome</keyword>
<feature type="region of interest" description="Disordered" evidence="1">
    <location>
        <begin position="189"/>
        <end position="213"/>
    </location>
</feature>
<sequence length="213" mass="23042">MKSLLDERPEGSTVLWSIGGRRSLGLTGWVRYDVRSMDSSWISTGSCSSCDERSGVTACDGLCSNNAVSVSPGTAGCPTASGASGACCSGVGSNIKDRGSLEELQDMQGMDRDLEKRSHLSKYGNDGDDSSSNSELGDGVWQWFSKGECPMQKLDNSKERKMLDQFIPEEDEVPSIEVFVDLKGNVSVVEDGEERSPLSKNRGIESHQEAERE</sequence>
<proteinExistence type="predicted"/>
<protein>
    <submittedName>
        <fullName evidence="2">Uncharacterized protein</fullName>
    </submittedName>
</protein>
<evidence type="ECO:0000313" key="2">
    <source>
        <dbReference type="EMBL" id="KAK0571546.1"/>
    </source>
</evidence>
<organism evidence="2 3">
    <name type="scientific">Acer saccharum</name>
    <name type="common">Sugar maple</name>
    <dbReference type="NCBI Taxonomy" id="4024"/>
    <lineage>
        <taxon>Eukaryota</taxon>
        <taxon>Viridiplantae</taxon>
        <taxon>Streptophyta</taxon>
        <taxon>Embryophyta</taxon>
        <taxon>Tracheophyta</taxon>
        <taxon>Spermatophyta</taxon>
        <taxon>Magnoliopsida</taxon>
        <taxon>eudicotyledons</taxon>
        <taxon>Gunneridae</taxon>
        <taxon>Pentapetalae</taxon>
        <taxon>rosids</taxon>
        <taxon>malvids</taxon>
        <taxon>Sapindales</taxon>
        <taxon>Sapindaceae</taxon>
        <taxon>Hippocastanoideae</taxon>
        <taxon>Acereae</taxon>
        <taxon>Acer</taxon>
    </lineage>
</organism>
<feature type="compositionally biased region" description="Basic and acidic residues" evidence="1">
    <location>
        <begin position="194"/>
        <end position="213"/>
    </location>
</feature>
<evidence type="ECO:0000256" key="1">
    <source>
        <dbReference type="SAM" id="MobiDB-lite"/>
    </source>
</evidence>
<dbReference type="AlphaFoldDB" id="A0AA39RCY3"/>
<comment type="caution">
    <text evidence="2">The sequence shown here is derived from an EMBL/GenBank/DDBJ whole genome shotgun (WGS) entry which is preliminary data.</text>
</comment>
<dbReference type="Proteomes" id="UP001168877">
    <property type="component" value="Unassembled WGS sequence"/>
</dbReference>